<name>A0A1F7JNI5_9BACT</name>
<dbReference type="Proteomes" id="UP000176376">
    <property type="component" value="Unassembled WGS sequence"/>
</dbReference>
<feature type="transmembrane region" description="Helical" evidence="1">
    <location>
        <begin position="327"/>
        <end position="347"/>
    </location>
</feature>
<accession>A0A1F7JNI5</accession>
<keyword evidence="1" id="KW-0472">Membrane</keyword>
<feature type="transmembrane region" description="Helical" evidence="1">
    <location>
        <begin position="81"/>
        <end position="105"/>
    </location>
</feature>
<comment type="caution">
    <text evidence="2">The sequence shown here is derived from an EMBL/GenBank/DDBJ whole genome shotgun (WGS) entry which is preliminary data.</text>
</comment>
<evidence type="ECO:0000256" key="1">
    <source>
        <dbReference type="SAM" id="Phobius"/>
    </source>
</evidence>
<feature type="transmembrane region" description="Helical" evidence="1">
    <location>
        <begin position="301"/>
        <end position="321"/>
    </location>
</feature>
<reference evidence="2 3" key="1">
    <citation type="journal article" date="2016" name="Nat. Commun.">
        <title>Thousands of microbial genomes shed light on interconnected biogeochemical processes in an aquifer system.</title>
        <authorList>
            <person name="Anantharaman K."/>
            <person name="Brown C.T."/>
            <person name="Hug L.A."/>
            <person name="Sharon I."/>
            <person name="Castelle C.J."/>
            <person name="Probst A.J."/>
            <person name="Thomas B.C."/>
            <person name="Singh A."/>
            <person name="Wilkins M.J."/>
            <person name="Karaoz U."/>
            <person name="Brodie E.L."/>
            <person name="Williams K.H."/>
            <person name="Hubbard S.S."/>
            <person name="Banfield J.F."/>
        </authorList>
    </citation>
    <scope>NUCLEOTIDE SEQUENCE [LARGE SCALE GENOMIC DNA]</scope>
</reference>
<keyword evidence="1" id="KW-0812">Transmembrane</keyword>
<sequence length="488" mass="56727">MKKVLVVIYIILILILLKSIIHSGYNYRFDNDELYHLQKVYLLSNGFKPYSQFYTVYAPFLHLLLVPIFKISGFDLKTIYYAKIVMIILYLLRVGLMTIFTKSIFGNKATLLFLPLMLFEPFSLLTSMQVRPENFALLILIITYLLAIHALKKESFWRIFSVGLFTGLALISSIKLMPSILIIALGLPVYFLYSKKKRWAFVFVDGFIMTFLLLFFYLFTNGNLIPGFQQLFLDPWLLNSTISTSTPLNYFYIFESSLLYGQLGKPITWIFAMILPVLAFAGSYRMLVAGLNNGSDRLKRIFYIGLPLIFYTTWISMLFINSVWLQYYLPLTWMYCLFSAYLITDIWTNHRLPLAFRKIFVLGTIIFLLGVYITTFKGNYLRAEGSSTPELITASSLWNTTPNNRPTFANLLFRRPAYPIIYGGTLSPYMIQRFGPIYKSLEKNHLTIIYADDNFINQLDMASQIYIRENYKPDVLNPIIRRKITTSN</sequence>
<protein>
    <recommendedName>
        <fullName evidence="4">Glycosyltransferase RgtA/B/C/D-like domain-containing protein</fullName>
    </recommendedName>
</protein>
<feature type="transmembrane region" description="Helical" evidence="1">
    <location>
        <begin position="267"/>
        <end position="289"/>
    </location>
</feature>
<feature type="transmembrane region" description="Helical" evidence="1">
    <location>
        <begin position="359"/>
        <end position="376"/>
    </location>
</feature>
<dbReference type="EMBL" id="MGAY01000011">
    <property type="protein sequence ID" value="OGK57160.1"/>
    <property type="molecule type" value="Genomic_DNA"/>
</dbReference>
<gene>
    <name evidence="2" type="ORF">A3J15_00255</name>
</gene>
<evidence type="ECO:0000313" key="2">
    <source>
        <dbReference type="EMBL" id="OGK57160.1"/>
    </source>
</evidence>
<dbReference type="AlphaFoldDB" id="A0A1F7JNI5"/>
<evidence type="ECO:0008006" key="4">
    <source>
        <dbReference type="Google" id="ProtNLM"/>
    </source>
</evidence>
<keyword evidence="1" id="KW-1133">Transmembrane helix</keyword>
<feature type="transmembrane region" description="Helical" evidence="1">
    <location>
        <begin position="135"/>
        <end position="151"/>
    </location>
</feature>
<evidence type="ECO:0000313" key="3">
    <source>
        <dbReference type="Proteomes" id="UP000176376"/>
    </source>
</evidence>
<feature type="transmembrane region" description="Helical" evidence="1">
    <location>
        <begin position="50"/>
        <end position="69"/>
    </location>
</feature>
<proteinExistence type="predicted"/>
<organism evidence="2 3">
    <name type="scientific">Candidatus Roizmanbacteria bacterium RIFCSPLOWO2_02_FULL_38_10</name>
    <dbReference type="NCBI Taxonomy" id="1802074"/>
    <lineage>
        <taxon>Bacteria</taxon>
        <taxon>Candidatus Roizmaniibacteriota</taxon>
    </lineage>
</organism>
<feature type="transmembrane region" description="Helical" evidence="1">
    <location>
        <begin position="199"/>
        <end position="219"/>
    </location>
</feature>
<feature type="transmembrane region" description="Helical" evidence="1">
    <location>
        <begin position="111"/>
        <end position="128"/>
    </location>
</feature>
<feature type="transmembrane region" description="Helical" evidence="1">
    <location>
        <begin position="157"/>
        <end position="187"/>
    </location>
</feature>